<keyword evidence="1" id="KW-1133">Transmembrane helix</keyword>
<gene>
    <name evidence="2" type="ORF">Vbra_888</name>
</gene>
<sequence>MIRLSKPRLLLASTTHYLRRKYWILCWSLTDPMVVDYFFEKFMRWQYYDVPSYNYMFAGALGIGICSACYFRVSFFCPQVSVRRSDRHKALPDQHRTHAHALPYFNHHLRNWVLKWRASLIDNEPDFQGDHPWGIRPPRQMGYQRCPWFLPFPYQYIMNVPHYERTTHAAMEEYYERIGYYGKTRYRFGIHHDQQEGEGLPEPDEEELE</sequence>
<keyword evidence="1" id="KW-0472">Membrane</keyword>
<protein>
    <submittedName>
        <fullName evidence="2">Uncharacterized protein</fullName>
    </submittedName>
</protein>
<dbReference type="AlphaFoldDB" id="A0A0G4GXR5"/>
<organism evidence="2 3">
    <name type="scientific">Vitrella brassicaformis (strain CCMP3155)</name>
    <dbReference type="NCBI Taxonomy" id="1169540"/>
    <lineage>
        <taxon>Eukaryota</taxon>
        <taxon>Sar</taxon>
        <taxon>Alveolata</taxon>
        <taxon>Colpodellida</taxon>
        <taxon>Vitrellaceae</taxon>
        <taxon>Vitrella</taxon>
    </lineage>
</organism>
<dbReference type="OMA" id="YNHWLRN"/>
<name>A0A0G4GXR5_VITBC</name>
<accession>A0A0G4GXR5</accession>
<evidence type="ECO:0000313" key="2">
    <source>
        <dbReference type="EMBL" id="CEM35644.1"/>
    </source>
</evidence>
<feature type="transmembrane region" description="Helical" evidence="1">
    <location>
        <begin position="21"/>
        <end position="39"/>
    </location>
</feature>
<dbReference type="VEuPathDB" id="CryptoDB:Vbra_888"/>
<proteinExistence type="predicted"/>
<dbReference type="PhylomeDB" id="A0A0G4GXR5"/>
<dbReference type="FunCoup" id="A0A0G4GXR5">
    <property type="interactions" value="9"/>
</dbReference>
<keyword evidence="1" id="KW-0812">Transmembrane</keyword>
<evidence type="ECO:0000256" key="1">
    <source>
        <dbReference type="SAM" id="Phobius"/>
    </source>
</evidence>
<dbReference type="Proteomes" id="UP000041254">
    <property type="component" value="Unassembled WGS sequence"/>
</dbReference>
<dbReference type="OrthoDB" id="438538at2759"/>
<dbReference type="EMBL" id="CDMY01000859">
    <property type="protein sequence ID" value="CEM35644.1"/>
    <property type="molecule type" value="Genomic_DNA"/>
</dbReference>
<keyword evidence="3" id="KW-1185">Reference proteome</keyword>
<evidence type="ECO:0000313" key="3">
    <source>
        <dbReference type="Proteomes" id="UP000041254"/>
    </source>
</evidence>
<dbReference type="InParanoid" id="A0A0G4GXR5"/>
<reference evidence="2 3" key="1">
    <citation type="submission" date="2014-11" db="EMBL/GenBank/DDBJ databases">
        <authorList>
            <person name="Zhu J."/>
            <person name="Qi W."/>
            <person name="Song R."/>
        </authorList>
    </citation>
    <scope>NUCLEOTIDE SEQUENCE [LARGE SCALE GENOMIC DNA]</scope>
</reference>
<feature type="transmembrane region" description="Helical" evidence="1">
    <location>
        <begin position="55"/>
        <end position="77"/>
    </location>
</feature>